<keyword evidence="1 4" id="KW-0808">Transferase</keyword>
<dbReference type="SUPFAM" id="SSF55729">
    <property type="entry name" value="Acyl-CoA N-acyltransferases (Nat)"/>
    <property type="match status" value="1"/>
</dbReference>
<dbReference type="GO" id="GO:0016747">
    <property type="term" value="F:acyltransferase activity, transferring groups other than amino-acyl groups"/>
    <property type="evidence" value="ECO:0007669"/>
    <property type="project" value="InterPro"/>
</dbReference>
<dbReference type="Pfam" id="PF13420">
    <property type="entry name" value="Acetyltransf_4"/>
    <property type="match status" value="1"/>
</dbReference>
<dbReference type="PANTHER" id="PTHR43072:SF23">
    <property type="entry name" value="UPF0039 PROTEIN C11D3.02C"/>
    <property type="match status" value="1"/>
</dbReference>
<dbReference type="Gene3D" id="3.40.630.30">
    <property type="match status" value="1"/>
</dbReference>
<dbReference type="PATRIC" id="fig|999408.3.peg.26"/>
<protein>
    <submittedName>
        <fullName evidence="4">Phosphinothricin acetyltransferase</fullName>
    </submittedName>
</protein>
<evidence type="ECO:0000256" key="2">
    <source>
        <dbReference type="ARBA" id="ARBA00023315"/>
    </source>
</evidence>
<evidence type="ECO:0000313" key="5">
    <source>
        <dbReference type="Proteomes" id="UP000013085"/>
    </source>
</evidence>
<organism evidence="4 5">
    <name type="scientific">[Clostridium] clostridioforme 90A8</name>
    <dbReference type="NCBI Taxonomy" id="999408"/>
    <lineage>
        <taxon>Bacteria</taxon>
        <taxon>Bacillati</taxon>
        <taxon>Bacillota</taxon>
        <taxon>Clostridia</taxon>
        <taxon>Lachnospirales</taxon>
        <taxon>Lachnospiraceae</taxon>
        <taxon>Enterocloster</taxon>
    </lineage>
</organism>
<keyword evidence="2" id="KW-0012">Acyltransferase</keyword>
<evidence type="ECO:0000256" key="1">
    <source>
        <dbReference type="ARBA" id="ARBA00022679"/>
    </source>
</evidence>
<dbReference type="InterPro" id="IPR000182">
    <property type="entry name" value="GNAT_dom"/>
</dbReference>
<dbReference type="GeneID" id="57963464"/>
<proteinExistence type="predicted"/>
<evidence type="ECO:0000259" key="3">
    <source>
        <dbReference type="PROSITE" id="PS51186"/>
    </source>
</evidence>
<gene>
    <name evidence="4" type="ORF">HMPREF1090_00026</name>
</gene>
<evidence type="ECO:0000313" key="4">
    <source>
        <dbReference type="EMBL" id="ENZ20097.1"/>
    </source>
</evidence>
<dbReference type="InterPro" id="IPR016181">
    <property type="entry name" value="Acyl_CoA_acyltransferase"/>
</dbReference>
<dbReference type="RefSeq" id="WP_002585893.1">
    <property type="nucleotide sequence ID" value="NZ_KB850976.1"/>
</dbReference>
<dbReference type="AlphaFoldDB" id="A0A0E2HGT0"/>
<sequence>MSETAITIRMAEEGDAEALLAIYAPYVEKTAITFEYKVPTVREFKNRIASTLKRYPYLAAVRDGRILGYAYASEFKERAAYDWAVETSVYVSEDARRTGAGSILYKALENYLKRQNVINVNACIAYPNPGSIAFHEKHGYRIVGHFTKCGYKLGQWWDMVWMEKMLGPHPEQPEPFIPAGRL</sequence>
<dbReference type="Proteomes" id="UP000013085">
    <property type="component" value="Unassembled WGS sequence"/>
</dbReference>
<reference evidence="4 5" key="1">
    <citation type="submission" date="2013-01" db="EMBL/GenBank/DDBJ databases">
        <title>The Genome Sequence of Clostridium clostridioforme 90A8.</title>
        <authorList>
            <consortium name="The Broad Institute Genome Sequencing Platform"/>
            <person name="Earl A."/>
            <person name="Ward D."/>
            <person name="Feldgarden M."/>
            <person name="Gevers D."/>
            <person name="Courvalin P."/>
            <person name="Lambert T."/>
            <person name="Walker B."/>
            <person name="Young S.K."/>
            <person name="Zeng Q."/>
            <person name="Gargeya S."/>
            <person name="Fitzgerald M."/>
            <person name="Haas B."/>
            <person name="Abouelleil A."/>
            <person name="Alvarado L."/>
            <person name="Arachchi H.M."/>
            <person name="Berlin A.M."/>
            <person name="Chapman S.B."/>
            <person name="Dewar J."/>
            <person name="Goldberg J."/>
            <person name="Griggs A."/>
            <person name="Gujja S."/>
            <person name="Hansen M."/>
            <person name="Howarth C."/>
            <person name="Imamovic A."/>
            <person name="Larimer J."/>
            <person name="McCowan C."/>
            <person name="Murphy C."/>
            <person name="Neiman D."/>
            <person name="Pearson M."/>
            <person name="Priest M."/>
            <person name="Roberts A."/>
            <person name="Saif S."/>
            <person name="Shea T."/>
            <person name="Sisk P."/>
            <person name="Sykes S."/>
            <person name="Wortman J."/>
            <person name="Nusbaum C."/>
            <person name="Birren B."/>
        </authorList>
    </citation>
    <scope>NUCLEOTIDE SEQUENCE [LARGE SCALE GENOMIC DNA]</scope>
    <source>
        <strain evidence="4 5">90A8</strain>
    </source>
</reference>
<dbReference type="HOGENOM" id="CLU_013985_4_2_9"/>
<name>A0A0E2HGT0_9FIRM</name>
<dbReference type="PROSITE" id="PS51186">
    <property type="entry name" value="GNAT"/>
    <property type="match status" value="1"/>
</dbReference>
<comment type="caution">
    <text evidence="4">The sequence shown here is derived from an EMBL/GenBank/DDBJ whole genome shotgun (WGS) entry which is preliminary data.</text>
</comment>
<dbReference type="EMBL" id="AGYR01000001">
    <property type="protein sequence ID" value="ENZ20097.1"/>
    <property type="molecule type" value="Genomic_DNA"/>
</dbReference>
<dbReference type="PANTHER" id="PTHR43072">
    <property type="entry name" value="N-ACETYLTRANSFERASE"/>
    <property type="match status" value="1"/>
</dbReference>
<dbReference type="CDD" id="cd04301">
    <property type="entry name" value="NAT_SF"/>
    <property type="match status" value="1"/>
</dbReference>
<feature type="domain" description="N-acetyltransferase" evidence="3">
    <location>
        <begin position="6"/>
        <end position="167"/>
    </location>
</feature>
<accession>A0A0E2HGT0</accession>